<sequence>MNNENERKETKINTKEVIVPENTAQAPTPKEVTEEIPTADQLSEETTAAVTEEATEVVESSEEVPNVENTDTTEAIAEDELDTTDLEADITEVASTQEKIPTEIPRSSEMERYYQNKEADHQEIEQLIATAERELADLKLRKALMEADFGQLLQYYQELILPNEPISPIAKKTLLEYFSYELLKPLHTVGLTQGSRYDVWQSKHFLIQYQLTETQNLALNFQMTPIDSRFTTAFMNLMTVKPREMVVEVEDNQVLELVRQWHVEHVFSTNQLSLINYDLNQLLTHFRELGFTITPSLLDNAHPLQVRLDSEFPLEASVLDDIFIKAMENPEFDFETLPEDRYQVLLDQEQKLTISEMAEGVTSLFVDSDNRRRSLLDFFTSYPFLVPLMVR</sequence>
<evidence type="ECO:0000256" key="2">
    <source>
        <dbReference type="SAM" id="MobiDB-lite"/>
    </source>
</evidence>
<feature type="coiled-coil region" evidence="1">
    <location>
        <begin position="114"/>
        <end position="148"/>
    </location>
</feature>
<comment type="caution">
    <text evidence="3">The sequence shown here is derived from an EMBL/GenBank/DDBJ whole genome shotgun (WGS) entry which is preliminary data.</text>
</comment>
<feature type="compositionally biased region" description="Basic and acidic residues" evidence="2">
    <location>
        <begin position="1"/>
        <end position="14"/>
    </location>
</feature>
<proteinExistence type="predicted"/>
<dbReference type="EMBL" id="JARQBJ010000005">
    <property type="protein sequence ID" value="MDT2811019.1"/>
    <property type="molecule type" value="Genomic_DNA"/>
</dbReference>
<dbReference type="Proteomes" id="UP001256711">
    <property type="component" value="Unassembled WGS sequence"/>
</dbReference>
<feature type="region of interest" description="Disordered" evidence="2">
    <location>
        <begin position="1"/>
        <end position="73"/>
    </location>
</feature>
<dbReference type="RefSeq" id="WP_270597743.1">
    <property type="nucleotide sequence ID" value="NZ_JAQESC010000004.1"/>
</dbReference>
<gene>
    <name evidence="3" type="ORF">P7H43_11080</name>
</gene>
<feature type="compositionally biased region" description="Acidic residues" evidence="2">
    <location>
        <begin position="53"/>
        <end position="62"/>
    </location>
</feature>
<evidence type="ECO:0000313" key="4">
    <source>
        <dbReference type="Proteomes" id="UP001256711"/>
    </source>
</evidence>
<evidence type="ECO:0000256" key="1">
    <source>
        <dbReference type="SAM" id="Coils"/>
    </source>
</evidence>
<reference evidence="3" key="1">
    <citation type="submission" date="2023-03" db="EMBL/GenBank/DDBJ databases">
        <authorList>
            <person name="Shen W."/>
            <person name="Cai J."/>
        </authorList>
    </citation>
    <scope>NUCLEOTIDE SEQUENCE</scope>
    <source>
        <strain evidence="3">B226-2</strain>
    </source>
</reference>
<evidence type="ECO:0000313" key="3">
    <source>
        <dbReference type="EMBL" id="MDT2811019.1"/>
    </source>
</evidence>
<organism evidence="3 4">
    <name type="scientific">Enterococcus asini</name>
    <dbReference type="NCBI Taxonomy" id="57732"/>
    <lineage>
        <taxon>Bacteria</taxon>
        <taxon>Bacillati</taxon>
        <taxon>Bacillota</taxon>
        <taxon>Bacilli</taxon>
        <taxon>Lactobacillales</taxon>
        <taxon>Enterococcaceae</taxon>
        <taxon>Enterococcus</taxon>
    </lineage>
</organism>
<name>A0AAW8TZ97_9ENTE</name>
<dbReference type="AlphaFoldDB" id="A0AAW8TZ97"/>
<protein>
    <submittedName>
        <fullName evidence="3">Uncharacterized protein</fullName>
    </submittedName>
</protein>
<keyword evidence="1" id="KW-0175">Coiled coil</keyword>
<accession>A0AAW8TZ97</accession>